<keyword evidence="2" id="KW-1133">Transmembrane helix</keyword>
<proteinExistence type="predicted"/>
<keyword evidence="2" id="KW-0472">Membrane</keyword>
<name>A0AAD2PWH4_9STRA</name>
<evidence type="ECO:0000313" key="4">
    <source>
        <dbReference type="Proteomes" id="UP001295423"/>
    </source>
</evidence>
<dbReference type="InterPro" id="IPR024079">
    <property type="entry name" value="MetalloPept_cat_dom_sf"/>
</dbReference>
<feature type="compositionally biased region" description="Polar residues" evidence="1">
    <location>
        <begin position="404"/>
        <end position="413"/>
    </location>
</feature>
<evidence type="ECO:0000256" key="2">
    <source>
        <dbReference type="SAM" id="Phobius"/>
    </source>
</evidence>
<gene>
    <name evidence="3" type="ORF">CYCCA115_LOCUS18895</name>
</gene>
<keyword evidence="4" id="KW-1185">Reference proteome</keyword>
<accession>A0AAD2PWH4</accession>
<dbReference type="Proteomes" id="UP001295423">
    <property type="component" value="Unassembled WGS sequence"/>
</dbReference>
<feature type="compositionally biased region" description="Basic residues" evidence="1">
    <location>
        <begin position="83"/>
        <end position="116"/>
    </location>
</feature>
<keyword evidence="2" id="KW-0812">Transmembrane</keyword>
<evidence type="ECO:0000313" key="3">
    <source>
        <dbReference type="EMBL" id="CAJ1960790.1"/>
    </source>
</evidence>
<dbReference type="GO" id="GO:0008237">
    <property type="term" value="F:metallopeptidase activity"/>
    <property type="evidence" value="ECO:0007669"/>
    <property type="project" value="InterPro"/>
</dbReference>
<feature type="compositionally biased region" description="Low complexity" evidence="1">
    <location>
        <begin position="63"/>
        <end position="81"/>
    </location>
</feature>
<dbReference type="Gene3D" id="3.40.390.10">
    <property type="entry name" value="Collagenase (Catalytic Domain)"/>
    <property type="match status" value="1"/>
</dbReference>
<feature type="transmembrane region" description="Helical" evidence="2">
    <location>
        <begin position="143"/>
        <end position="163"/>
    </location>
</feature>
<feature type="region of interest" description="Disordered" evidence="1">
    <location>
        <begin position="362"/>
        <end position="429"/>
    </location>
</feature>
<sequence length="545" mass="58621">MVRGRSETPTGEGGGRGASAGPGPRGRSQDRSGGGANNNAGLMKGKRRPPPPDGNSNLGGGSSHHSSAGQGAGGQQQQQQQFKTKKHKMPKQVRKAVPKKVRKATGKGYKRAKKMGARPVKKFQNTTLGQRIAPPEKCGTAKICSYIFAVLLLIASSIGLVIATGNAGALENFAKGVSPDFDITNLQDPFAGGQIVGVWSVPSKTGLEMEILNALDDSWQAVFTLAVTDWEFGSPDALSLTTTRVDHDPECTPVDGKIKVCNGDYGEQPWRGLATCILDRDRNYANCNAKMNDYYLGNGDLDLKQYTMCHEIGHGFGLPHTDEDFNNADLGNCLDYTENFSVNKSPDASNYDKLVEFYGTVGGGGGGGGRNRRGRGLEEEEEEEEEKSNSSQQGRYLRKHASHKIQTTSTSTLEVHHSKSNDTTAAAATSASTTTASTFSFEMSQELRLAKQTAQPPIILAPTPPHIWEKRKFLLEQFESIVKNHQGVGGTASIFGNSDSGSTSALLAKYGWKVTEKTLFEVEHMIDLGDGYSLEVQISASDWGV</sequence>
<dbReference type="SUPFAM" id="SSF55486">
    <property type="entry name" value="Metalloproteases ('zincins'), catalytic domain"/>
    <property type="match status" value="1"/>
</dbReference>
<reference evidence="3" key="1">
    <citation type="submission" date="2023-08" db="EMBL/GenBank/DDBJ databases">
        <authorList>
            <person name="Audoor S."/>
            <person name="Bilcke G."/>
        </authorList>
    </citation>
    <scope>NUCLEOTIDE SEQUENCE</scope>
</reference>
<feature type="region of interest" description="Disordered" evidence="1">
    <location>
        <begin position="1"/>
        <end position="116"/>
    </location>
</feature>
<organism evidence="3 4">
    <name type="scientific">Cylindrotheca closterium</name>
    <dbReference type="NCBI Taxonomy" id="2856"/>
    <lineage>
        <taxon>Eukaryota</taxon>
        <taxon>Sar</taxon>
        <taxon>Stramenopiles</taxon>
        <taxon>Ochrophyta</taxon>
        <taxon>Bacillariophyta</taxon>
        <taxon>Bacillariophyceae</taxon>
        <taxon>Bacillariophycidae</taxon>
        <taxon>Bacillariales</taxon>
        <taxon>Bacillariaceae</taxon>
        <taxon>Cylindrotheca</taxon>
    </lineage>
</organism>
<comment type="caution">
    <text evidence="3">The sequence shown here is derived from an EMBL/GenBank/DDBJ whole genome shotgun (WGS) entry which is preliminary data.</text>
</comment>
<evidence type="ECO:0000256" key="1">
    <source>
        <dbReference type="SAM" id="MobiDB-lite"/>
    </source>
</evidence>
<protein>
    <submittedName>
        <fullName evidence="3">Uncharacterized protein</fullName>
    </submittedName>
</protein>
<feature type="compositionally biased region" description="Gly residues" evidence="1">
    <location>
        <begin position="11"/>
        <end position="24"/>
    </location>
</feature>
<dbReference type="EMBL" id="CAKOGP040002069">
    <property type="protein sequence ID" value="CAJ1960790.1"/>
    <property type="molecule type" value="Genomic_DNA"/>
</dbReference>
<dbReference type="AlphaFoldDB" id="A0AAD2PWH4"/>